<gene>
    <name evidence="7" type="ORF">J437_LFUL006522</name>
</gene>
<dbReference type="GO" id="GO:0005524">
    <property type="term" value="F:ATP binding"/>
    <property type="evidence" value="ECO:0007669"/>
    <property type="project" value="InterPro"/>
</dbReference>
<dbReference type="InterPro" id="IPR013524">
    <property type="entry name" value="Runt_dom"/>
</dbReference>
<dbReference type="InterPro" id="IPR008967">
    <property type="entry name" value="p53-like_TF_DNA-bd_sf"/>
</dbReference>
<dbReference type="GO" id="GO:0000981">
    <property type="term" value="F:DNA-binding transcription factor activity, RNA polymerase II-specific"/>
    <property type="evidence" value="ECO:0007669"/>
    <property type="project" value="TreeGrafter"/>
</dbReference>
<dbReference type="AlphaFoldDB" id="A0A8K0P5X4"/>
<keyword evidence="8" id="KW-1185">Reference proteome</keyword>
<dbReference type="PROSITE" id="PS51062">
    <property type="entry name" value="RUNT"/>
    <property type="match status" value="1"/>
</dbReference>
<dbReference type="InterPro" id="IPR012346">
    <property type="entry name" value="p53/RUNT-type_TF_DNA-bd_sf"/>
</dbReference>
<keyword evidence="4" id="KW-0539">Nucleus</keyword>
<dbReference type="InterPro" id="IPR000040">
    <property type="entry name" value="AML1_Runt"/>
</dbReference>
<feature type="region of interest" description="Disordered" evidence="5">
    <location>
        <begin position="1"/>
        <end position="22"/>
    </location>
</feature>
<evidence type="ECO:0000313" key="8">
    <source>
        <dbReference type="Proteomes" id="UP000792457"/>
    </source>
</evidence>
<dbReference type="GO" id="GO:0000978">
    <property type="term" value="F:RNA polymerase II cis-regulatory region sequence-specific DNA binding"/>
    <property type="evidence" value="ECO:0007669"/>
    <property type="project" value="TreeGrafter"/>
</dbReference>
<evidence type="ECO:0000256" key="3">
    <source>
        <dbReference type="ARBA" id="ARBA00023163"/>
    </source>
</evidence>
<dbReference type="SUPFAM" id="SSF49417">
    <property type="entry name" value="p53-like transcription factors"/>
    <property type="match status" value="1"/>
</dbReference>
<feature type="domain" description="Runt" evidence="6">
    <location>
        <begin position="74"/>
        <end position="202"/>
    </location>
</feature>
<reference evidence="7" key="2">
    <citation type="submission" date="2017-10" db="EMBL/GenBank/DDBJ databases">
        <title>Ladona fulva Genome sequencing and assembly.</title>
        <authorList>
            <person name="Murali S."/>
            <person name="Richards S."/>
            <person name="Bandaranaike D."/>
            <person name="Bellair M."/>
            <person name="Blankenburg K."/>
            <person name="Chao H."/>
            <person name="Dinh H."/>
            <person name="Doddapaneni H."/>
            <person name="Dugan-Rocha S."/>
            <person name="Elkadiri S."/>
            <person name="Gnanaolivu R."/>
            <person name="Hernandez B."/>
            <person name="Skinner E."/>
            <person name="Javaid M."/>
            <person name="Lee S."/>
            <person name="Li M."/>
            <person name="Ming W."/>
            <person name="Munidasa M."/>
            <person name="Muniz J."/>
            <person name="Nguyen L."/>
            <person name="Hughes D."/>
            <person name="Osuji N."/>
            <person name="Pu L.-L."/>
            <person name="Puazo M."/>
            <person name="Qu C."/>
            <person name="Quiroz J."/>
            <person name="Raj R."/>
            <person name="Weissenberger G."/>
            <person name="Xin Y."/>
            <person name="Zou X."/>
            <person name="Han Y."/>
            <person name="Worley K."/>
            <person name="Muzny D."/>
            <person name="Gibbs R."/>
        </authorList>
    </citation>
    <scope>NUCLEOTIDE SEQUENCE</scope>
    <source>
        <strain evidence="7">Sampled in the wild</strain>
    </source>
</reference>
<comment type="caution">
    <text evidence="7">The sequence shown here is derived from an EMBL/GenBank/DDBJ whole genome shotgun (WGS) entry which is preliminary data.</text>
</comment>
<sequence>MHLPDEPRPQRGILSGDSCDQGGMAAAADWEMAGGATVSAVSPGSAGEASPPASTSSPGAVATVPGVGVAGVPGLREALAEHHGELVQTGSPGFLCSALPSHWRSNKSLPVAFKVVALDDVMDGTLVTVRAGNDENYCAELRNCTAVMKNQVAKFNDLRFVGRSGRGESDCFILAVCVGSVSEVGFLILLKALTDTIHPIYDANVVGKL</sequence>
<organism evidence="7 8">
    <name type="scientific">Ladona fulva</name>
    <name type="common">Scarce chaser dragonfly</name>
    <name type="synonym">Libellula fulva</name>
    <dbReference type="NCBI Taxonomy" id="123851"/>
    <lineage>
        <taxon>Eukaryota</taxon>
        <taxon>Metazoa</taxon>
        <taxon>Ecdysozoa</taxon>
        <taxon>Arthropoda</taxon>
        <taxon>Hexapoda</taxon>
        <taxon>Insecta</taxon>
        <taxon>Pterygota</taxon>
        <taxon>Palaeoptera</taxon>
        <taxon>Odonata</taxon>
        <taxon>Epiprocta</taxon>
        <taxon>Anisoptera</taxon>
        <taxon>Libelluloidea</taxon>
        <taxon>Libellulidae</taxon>
        <taxon>Ladona</taxon>
    </lineage>
</organism>
<protein>
    <recommendedName>
        <fullName evidence="6">Runt domain-containing protein</fullName>
    </recommendedName>
</protein>
<dbReference type="PANTHER" id="PTHR11950:SF31">
    <property type="entry name" value="SEGMENTATION PROTEIN RUNT"/>
    <property type="match status" value="1"/>
</dbReference>
<proteinExistence type="predicted"/>
<keyword evidence="2" id="KW-0805">Transcription regulation</keyword>
<dbReference type="GO" id="GO:0005634">
    <property type="term" value="C:nucleus"/>
    <property type="evidence" value="ECO:0007669"/>
    <property type="project" value="UniProtKB-SubCell"/>
</dbReference>
<dbReference type="EMBL" id="KZ308793">
    <property type="protein sequence ID" value="KAG8234277.1"/>
    <property type="molecule type" value="Genomic_DNA"/>
</dbReference>
<name>A0A8K0P5X4_LADFU</name>
<dbReference type="Gene3D" id="2.60.40.720">
    <property type="match status" value="1"/>
</dbReference>
<evidence type="ECO:0000256" key="4">
    <source>
        <dbReference type="ARBA" id="ARBA00023242"/>
    </source>
</evidence>
<feature type="region of interest" description="Disordered" evidence="5">
    <location>
        <begin position="37"/>
        <end position="61"/>
    </location>
</feature>
<dbReference type="Proteomes" id="UP000792457">
    <property type="component" value="Unassembled WGS sequence"/>
</dbReference>
<dbReference type="Pfam" id="PF00853">
    <property type="entry name" value="Runt"/>
    <property type="match status" value="1"/>
</dbReference>
<comment type="subcellular location">
    <subcellularLocation>
        <location evidence="1">Nucleus</location>
    </subcellularLocation>
</comment>
<dbReference type="OrthoDB" id="10029800at2759"/>
<accession>A0A8K0P5X4</accession>
<evidence type="ECO:0000259" key="6">
    <source>
        <dbReference type="PROSITE" id="PS51062"/>
    </source>
</evidence>
<keyword evidence="3" id="KW-0804">Transcription</keyword>
<evidence type="ECO:0000313" key="7">
    <source>
        <dbReference type="EMBL" id="KAG8234277.1"/>
    </source>
</evidence>
<evidence type="ECO:0000256" key="2">
    <source>
        <dbReference type="ARBA" id="ARBA00023015"/>
    </source>
</evidence>
<evidence type="ECO:0000256" key="1">
    <source>
        <dbReference type="ARBA" id="ARBA00004123"/>
    </source>
</evidence>
<dbReference type="PRINTS" id="PR00967">
    <property type="entry name" value="ONCOGENEAML1"/>
</dbReference>
<dbReference type="PANTHER" id="PTHR11950">
    <property type="entry name" value="RUNT RELATED"/>
    <property type="match status" value="1"/>
</dbReference>
<evidence type="ECO:0000256" key="5">
    <source>
        <dbReference type="SAM" id="MobiDB-lite"/>
    </source>
</evidence>
<reference evidence="7" key="1">
    <citation type="submission" date="2013-04" db="EMBL/GenBank/DDBJ databases">
        <authorList>
            <person name="Qu J."/>
            <person name="Murali S.C."/>
            <person name="Bandaranaike D."/>
            <person name="Bellair M."/>
            <person name="Blankenburg K."/>
            <person name="Chao H."/>
            <person name="Dinh H."/>
            <person name="Doddapaneni H."/>
            <person name="Downs B."/>
            <person name="Dugan-Rocha S."/>
            <person name="Elkadiri S."/>
            <person name="Gnanaolivu R.D."/>
            <person name="Hernandez B."/>
            <person name="Javaid M."/>
            <person name="Jayaseelan J.C."/>
            <person name="Lee S."/>
            <person name="Li M."/>
            <person name="Ming W."/>
            <person name="Munidasa M."/>
            <person name="Muniz J."/>
            <person name="Nguyen L."/>
            <person name="Ongeri F."/>
            <person name="Osuji N."/>
            <person name="Pu L.-L."/>
            <person name="Puazo M."/>
            <person name="Qu C."/>
            <person name="Quiroz J."/>
            <person name="Raj R."/>
            <person name="Weissenberger G."/>
            <person name="Xin Y."/>
            <person name="Zou X."/>
            <person name="Han Y."/>
            <person name="Richards S."/>
            <person name="Worley K."/>
            <person name="Muzny D."/>
            <person name="Gibbs R."/>
        </authorList>
    </citation>
    <scope>NUCLEOTIDE SEQUENCE</scope>
    <source>
        <strain evidence="7">Sampled in the wild</strain>
    </source>
</reference>